<dbReference type="AlphaFoldDB" id="A0A2K8UCY4"/>
<dbReference type="KEGG" id="tsy:THSYN_22560"/>
<dbReference type="Pfam" id="PF09559">
    <property type="entry name" value="Cas6"/>
    <property type="match status" value="1"/>
</dbReference>
<dbReference type="EMBL" id="CP020370">
    <property type="protein sequence ID" value="AUB83454.1"/>
    <property type="molecule type" value="Genomic_DNA"/>
</dbReference>
<dbReference type="NCBIfam" id="TIGR02807">
    <property type="entry name" value="cas6_cmx6"/>
    <property type="match status" value="1"/>
</dbReference>
<proteinExistence type="predicted"/>
<dbReference type="InterPro" id="IPR014174">
    <property type="entry name" value="CRISPR-assoc_prot_Cas6/Cmx6"/>
</dbReference>
<evidence type="ECO:0000313" key="1">
    <source>
        <dbReference type="EMBL" id="AUB83454.1"/>
    </source>
</evidence>
<sequence length="232" mass="24554">MYWNQAEDPDTITVPDDIVDLSFALDCRQLPVDHAYGLAAALLAVCPWMAAEPGIAIHGVHVAGSQNGWERPAHGTGNRLQVSRRTKLTLRAPRARVAELLAALPGIRCQVGDCPLTVGVGKVRPLSKETTLFARHVAAAPGETPQADESAFLHATAATLAALDIRMRKALCGRALALATPQGPILTRSLLLADLSGTESLRLQQHGLGPHRLLGCGIFIPHKGIDAVTSNG</sequence>
<dbReference type="OrthoDB" id="9779370at2"/>
<gene>
    <name evidence="1" type="ORF">THSYN_22560</name>
</gene>
<dbReference type="Proteomes" id="UP000232638">
    <property type="component" value="Chromosome"/>
</dbReference>
<accession>A0A2K8UCY4</accession>
<evidence type="ECO:0000313" key="2">
    <source>
        <dbReference type="Proteomes" id="UP000232638"/>
    </source>
</evidence>
<protein>
    <submittedName>
        <fullName evidence="1">Type I-MYXAN CRISPR-associated protein Cas6/Cmx6</fullName>
    </submittedName>
</protein>
<organism evidence="1 2">
    <name type="scientific">Candidatus Thiodictyon syntrophicum</name>
    <dbReference type="NCBI Taxonomy" id="1166950"/>
    <lineage>
        <taxon>Bacteria</taxon>
        <taxon>Pseudomonadati</taxon>
        <taxon>Pseudomonadota</taxon>
        <taxon>Gammaproteobacteria</taxon>
        <taxon>Chromatiales</taxon>
        <taxon>Chromatiaceae</taxon>
        <taxon>Thiodictyon</taxon>
    </lineage>
</organism>
<name>A0A2K8UCY4_9GAMM</name>
<dbReference type="RefSeq" id="WP_100921141.1">
    <property type="nucleotide sequence ID" value="NZ_CP020370.1"/>
</dbReference>
<reference evidence="1 2" key="1">
    <citation type="submission" date="2017-03" db="EMBL/GenBank/DDBJ databases">
        <title>Complete genome sequence of Candidatus 'Thiodictyon syntrophicum' sp. nov. strain Cad16T, a photolithoautotroph purple sulfur bacterium isolated from an alpine meromictic lake.</title>
        <authorList>
            <person name="Luedin S.M."/>
            <person name="Pothier J.F."/>
            <person name="Danza F."/>
            <person name="Storelli N."/>
            <person name="Wittwer M."/>
            <person name="Tonolla M."/>
        </authorList>
    </citation>
    <scope>NUCLEOTIDE SEQUENCE [LARGE SCALE GENOMIC DNA]</scope>
    <source>
        <strain evidence="1 2">Cad16T</strain>
    </source>
</reference>
<keyword evidence="2" id="KW-1185">Reference proteome</keyword>